<reference evidence="1 2" key="1">
    <citation type="submission" date="2020-08" db="EMBL/GenBank/DDBJ databases">
        <title>Genomic Encyclopedia of Type Strains, Phase IV (KMG-V): Genome sequencing to study the core and pangenomes of soil and plant-associated prokaryotes.</title>
        <authorList>
            <person name="Whitman W."/>
        </authorList>
    </citation>
    <scope>NUCLEOTIDE SEQUENCE [LARGE SCALE GENOMIC DNA]</scope>
    <source>
        <strain evidence="1 2">X5P3</strain>
    </source>
</reference>
<organism evidence="1 2">
    <name type="scientific">Granulicella mallensis</name>
    <dbReference type="NCBI Taxonomy" id="940614"/>
    <lineage>
        <taxon>Bacteria</taxon>
        <taxon>Pseudomonadati</taxon>
        <taxon>Acidobacteriota</taxon>
        <taxon>Terriglobia</taxon>
        <taxon>Terriglobales</taxon>
        <taxon>Acidobacteriaceae</taxon>
        <taxon>Granulicella</taxon>
    </lineage>
</organism>
<evidence type="ECO:0000313" key="1">
    <source>
        <dbReference type="EMBL" id="MBB5066469.1"/>
    </source>
</evidence>
<dbReference type="EMBL" id="JACHIO010000028">
    <property type="protein sequence ID" value="MBB5066469.1"/>
    <property type="molecule type" value="Genomic_DNA"/>
</dbReference>
<accession>A0A7W8ECA8</accession>
<evidence type="ECO:0008006" key="3">
    <source>
        <dbReference type="Google" id="ProtNLM"/>
    </source>
</evidence>
<dbReference type="AlphaFoldDB" id="A0A7W8ECA8"/>
<sequence>MSTQTVTRAIESDFEPKLIYVKLADISLIPLWAPVFADKVERAHETTFHVTKGGDAFDMELFANESTLTVDYLREMANGKRGGAYIRVMPKPLGGSVVVMTVPVGPNTTSAQVATVLEQELEALIKLL</sequence>
<dbReference type="Proteomes" id="UP000584867">
    <property type="component" value="Unassembled WGS sequence"/>
</dbReference>
<protein>
    <recommendedName>
        <fullName evidence="3">Polyketide cyclase/dehydrase</fullName>
    </recommendedName>
</protein>
<gene>
    <name evidence="1" type="ORF">HDF15_004849</name>
</gene>
<comment type="caution">
    <text evidence="1">The sequence shown here is derived from an EMBL/GenBank/DDBJ whole genome shotgun (WGS) entry which is preliminary data.</text>
</comment>
<dbReference type="RefSeq" id="WP_184260143.1">
    <property type="nucleotide sequence ID" value="NZ_JACHIO010000028.1"/>
</dbReference>
<evidence type="ECO:0000313" key="2">
    <source>
        <dbReference type="Proteomes" id="UP000584867"/>
    </source>
</evidence>
<proteinExistence type="predicted"/>
<name>A0A7W8ECA8_9BACT</name>
<dbReference type="Gene3D" id="3.30.530.20">
    <property type="match status" value="1"/>
</dbReference>
<dbReference type="InterPro" id="IPR023393">
    <property type="entry name" value="START-like_dom_sf"/>
</dbReference>